<reference evidence="7" key="1">
    <citation type="submission" date="2021-01" db="EMBL/GenBank/DDBJ databases">
        <title>Fulvivirga kasyanovii gen. nov., sp nov., a novel member of the phylum Bacteroidetes isolated from seawater in a mussel farm.</title>
        <authorList>
            <person name="Zhao L.-H."/>
            <person name="Wang Z.-J."/>
        </authorList>
    </citation>
    <scope>NUCLEOTIDE SEQUENCE</scope>
    <source>
        <strain evidence="7">29W222</strain>
    </source>
</reference>
<keyword evidence="1 4" id="KW-0349">Heme</keyword>
<name>A0A937G074_9BACT</name>
<dbReference type="Pfam" id="PF00034">
    <property type="entry name" value="Cytochrom_C"/>
    <property type="match status" value="1"/>
</dbReference>
<feature type="region of interest" description="Disordered" evidence="5">
    <location>
        <begin position="28"/>
        <end position="56"/>
    </location>
</feature>
<dbReference type="PROSITE" id="PS51007">
    <property type="entry name" value="CYTC"/>
    <property type="match status" value="1"/>
</dbReference>
<gene>
    <name evidence="7" type="ORF">JMN32_15515</name>
</gene>
<sequence>MYARLKYLIGFMLLPLLIVACGGGGEKKALPPAKHPSESANVTPEDPMKNWEDNKGIGPVKSVTLGEIDPAMAEEGKAIYEELCTACHKPDKKFIGPAPKGLLDRRTPEWAMNMILNPEEMIEKDPIAKQLLVEANGAPMANQNLTEDQARKVLEYIRTL</sequence>
<dbReference type="PROSITE" id="PS51257">
    <property type="entry name" value="PROKAR_LIPOPROTEIN"/>
    <property type="match status" value="1"/>
</dbReference>
<evidence type="ECO:0000259" key="6">
    <source>
        <dbReference type="PROSITE" id="PS51007"/>
    </source>
</evidence>
<dbReference type="RefSeq" id="WP_202857264.1">
    <property type="nucleotide sequence ID" value="NZ_JAEUGD010000053.1"/>
</dbReference>
<dbReference type="InterPro" id="IPR036909">
    <property type="entry name" value="Cyt_c-like_dom_sf"/>
</dbReference>
<dbReference type="EMBL" id="JAEUGD010000053">
    <property type="protein sequence ID" value="MBL6447726.1"/>
    <property type="molecule type" value="Genomic_DNA"/>
</dbReference>
<evidence type="ECO:0000256" key="1">
    <source>
        <dbReference type="ARBA" id="ARBA00022617"/>
    </source>
</evidence>
<proteinExistence type="predicted"/>
<keyword evidence="2 4" id="KW-0479">Metal-binding</keyword>
<evidence type="ECO:0000256" key="2">
    <source>
        <dbReference type="ARBA" id="ARBA00022723"/>
    </source>
</evidence>
<organism evidence="7 8">
    <name type="scientific">Fulvivirga marina</name>
    <dbReference type="NCBI Taxonomy" id="2494733"/>
    <lineage>
        <taxon>Bacteria</taxon>
        <taxon>Pseudomonadati</taxon>
        <taxon>Bacteroidota</taxon>
        <taxon>Cytophagia</taxon>
        <taxon>Cytophagales</taxon>
        <taxon>Fulvivirgaceae</taxon>
        <taxon>Fulvivirga</taxon>
    </lineage>
</organism>
<dbReference type="Gene3D" id="1.10.760.10">
    <property type="entry name" value="Cytochrome c-like domain"/>
    <property type="match status" value="1"/>
</dbReference>
<keyword evidence="8" id="KW-1185">Reference proteome</keyword>
<dbReference type="SUPFAM" id="SSF46626">
    <property type="entry name" value="Cytochrome c"/>
    <property type="match status" value="1"/>
</dbReference>
<keyword evidence="3 4" id="KW-0408">Iron</keyword>
<dbReference type="AlphaFoldDB" id="A0A937G074"/>
<evidence type="ECO:0000313" key="7">
    <source>
        <dbReference type="EMBL" id="MBL6447726.1"/>
    </source>
</evidence>
<evidence type="ECO:0000256" key="3">
    <source>
        <dbReference type="ARBA" id="ARBA00023004"/>
    </source>
</evidence>
<feature type="domain" description="Cytochrome c" evidence="6">
    <location>
        <begin position="71"/>
        <end position="160"/>
    </location>
</feature>
<evidence type="ECO:0000256" key="4">
    <source>
        <dbReference type="PROSITE-ProRule" id="PRU00433"/>
    </source>
</evidence>
<protein>
    <submittedName>
        <fullName evidence="7">C-type cytochrome</fullName>
    </submittedName>
</protein>
<feature type="compositionally biased region" description="Basic and acidic residues" evidence="5">
    <location>
        <begin position="46"/>
        <end position="55"/>
    </location>
</feature>
<comment type="caution">
    <text evidence="7">The sequence shown here is derived from an EMBL/GenBank/DDBJ whole genome shotgun (WGS) entry which is preliminary data.</text>
</comment>
<dbReference type="GO" id="GO:0009055">
    <property type="term" value="F:electron transfer activity"/>
    <property type="evidence" value="ECO:0007669"/>
    <property type="project" value="InterPro"/>
</dbReference>
<dbReference type="Proteomes" id="UP000614216">
    <property type="component" value="Unassembled WGS sequence"/>
</dbReference>
<dbReference type="InterPro" id="IPR009056">
    <property type="entry name" value="Cyt_c-like_dom"/>
</dbReference>
<dbReference type="GO" id="GO:0046872">
    <property type="term" value="F:metal ion binding"/>
    <property type="evidence" value="ECO:0007669"/>
    <property type="project" value="UniProtKB-KW"/>
</dbReference>
<evidence type="ECO:0000313" key="8">
    <source>
        <dbReference type="Proteomes" id="UP000614216"/>
    </source>
</evidence>
<accession>A0A937G074</accession>
<evidence type="ECO:0000256" key="5">
    <source>
        <dbReference type="SAM" id="MobiDB-lite"/>
    </source>
</evidence>
<dbReference type="GO" id="GO:0020037">
    <property type="term" value="F:heme binding"/>
    <property type="evidence" value="ECO:0007669"/>
    <property type="project" value="InterPro"/>
</dbReference>